<organism evidence="1 2">
    <name type="scientific">Plasmodium falciparum Tanzania</name>
    <name type="common">2000708</name>
    <dbReference type="NCBI Taxonomy" id="1036725"/>
    <lineage>
        <taxon>Eukaryota</taxon>
        <taxon>Sar</taxon>
        <taxon>Alveolata</taxon>
        <taxon>Apicomplexa</taxon>
        <taxon>Aconoidasida</taxon>
        <taxon>Haemosporida</taxon>
        <taxon>Plasmodiidae</taxon>
        <taxon>Plasmodium</taxon>
        <taxon>Plasmodium (Laverania)</taxon>
    </lineage>
</organism>
<protein>
    <submittedName>
        <fullName evidence="1">Uncharacterized protein</fullName>
    </submittedName>
</protein>
<dbReference type="OrthoDB" id="390709at2759"/>
<reference evidence="1 2" key="2">
    <citation type="submission" date="2013-02" db="EMBL/GenBank/DDBJ databases">
        <title>The Genome Sequence of Plasmodium falciparum Tanzania (2000708).</title>
        <authorList>
            <consortium name="The Broad Institute Genome Sequencing Platform"/>
            <consortium name="The Broad Institute Genome Sequencing Center for Infectious Disease"/>
            <person name="Neafsey D."/>
            <person name="Cheeseman I."/>
            <person name="Volkman S."/>
            <person name="Adams J."/>
            <person name="Walker B."/>
            <person name="Young S.K."/>
            <person name="Zeng Q."/>
            <person name="Gargeya S."/>
            <person name="Fitzgerald M."/>
            <person name="Haas B."/>
            <person name="Abouelleil A."/>
            <person name="Alvarado L."/>
            <person name="Arachchi H.M."/>
            <person name="Berlin A.M."/>
            <person name="Chapman S.B."/>
            <person name="Dewar J."/>
            <person name="Goldberg J."/>
            <person name="Griggs A."/>
            <person name="Gujja S."/>
            <person name="Hansen M."/>
            <person name="Howarth C."/>
            <person name="Imamovic A."/>
            <person name="Larimer J."/>
            <person name="McCowan C."/>
            <person name="Murphy C."/>
            <person name="Neiman D."/>
            <person name="Pearson M."/>
            <person name="Priest M."/>
            <person name="Roberts A."/>
            <person name="Saif S."/>
            <person name="Shea T."/>
            <person name="Sisk P."/>
            <person name="Sykes S."/>
            <person name="Wortman J."/>
            <person name="Nusbaum C."/>
            <person name="Birren B."/>
        </authorList>
    </citation>
    <scope>NUCLEOTIDE SEQUENCE [LARGE SCALE GENOMIC DNA]</scope>
    <source>
        <strain evidence="2">Tanzania (2000708)</strain>
    </source>
</reference>
<gene>
    <name evidence="1" type="ORF">PFTANZ_03301</name>
</gene>
<evidence type="ECO:0000313" key="2">
    <source>
        <dbReference type="Proteomes" id="UP000030708"/>
    </source>
</evidence>
<dbReference type="Proteomes" id="UP000030708">
    <property type="component" value="Unassembled WGS sequence"/>
</dbReference>
<sequence>MGIGAVAKKNNNTPTVAKREFNKVEKSAESKKADKVVISIVGVRGINIPEITNGQIYFLCTAIFDNDDVKMSMEKSNHNTSLVLGEYIVSSYHVTFDEEDNFIRCYVSCIYVTESDGTRNMKLEGIGYTDAYVIKDCKVAYVYSSCKLIKAVGAPDTEGSIKMSVKCVDEKHPSIVKEERPFNALEELKKKIMV</sequence>
<accession>A0A024W645</accession>
<dbReference type="eggNOG" id="ENOG502SV8R">
    <property type="taxonomic scope" value="Eukaryota"/>
</dbReference>
<proteinExistence type="predicted"/>
<dbReference type="AlphaFoldDB" id="A0A024W645"/>
<reference evidence="1 2" key="1">
    <citation type="submission" date="2013-02" db="EMBL/GenBank/DDBJ databases">
        <title>The Genome Annotation of Plasmodium falciparum Tanzania (2000708).</title>
        <authorList>
            <consortium name="The Broad Institute Genome Sequencing Platform"/>
            <consortium name="The Broad Institute Genome Sequencing Center for Infectious Disease"/>
            <person name="Neafsey D."/>
            <person name="Hoffman S."/>
            <person name="Volkman S."/>
            <person name="Rosenthal P."/>
            <person name="Walker B."/>
            <person name="Young S.K."/>
            <person name="Zeng Q."/>
            <person name="Gargeya S."/>
            <person name="Fitzgerald M."/>
            <person name="Haas B."/>
            <person name="Abouelleil A."/>
            <person name="Allen A.W."/>
            <person name="Alvarado L."/>
            <person name="Arachchi H.M."/>
            <person name="Berlin A.M."/>
            <person name="Chapman S.B."/>
            <person name="Gainer-Dewar J."/>
            <person name="Goldberg J."/>
            <person name="Griggs A."/>
            <person name="Gujja S."/>
            <person name="Hansen M."/>
            <person name="Howarth C."/>
            <person name="Imamovic A."/>
            <person name="Ireland A."/>
            <person name="Larimer J."/>
            <person name="McCowan C."/>
            <person name="Murphy C."/>
            <person name="Pearson M."/>
            <person name="Poon T.W."/>
            <person name="Priest M."/>
            <person name="Roberts A."/>
            <person name="Saif S."/>
            <person name="Shea T."/>
            <person name="Sisk P."/>
            <person name="Sykes S."/>
            <person name="Wortman J."/>
            <person name="Nusbaum C."/>
            <person name="Birren B."/>
        </authorList>
    </citation>
    <scope>NUCLEOTIDE SEQUENCE [LARGE SCALE GENOMIC DNA]</scope>
    <source>
        <strain evidence="2">Tanzania (2000708)</strain>
    </source>
</reference>
<name>A0A024W645_PLAFA</name>
<evidence type="ECO:0000313" key="1">
    <source>
        <dbReference type="EMBL" id="ETW35980.1"/>
    </source>
</evidence>
<dbReference type="EMBL" id="KI926441">
    <property type="protein sequence ID" value="ETW35980.1"/>
    <property type="molecule type" value="Genomic_DNA"/>
</dbReference>